<dbReference type="Gene3D" id="3.40.430.10">
    <property type="entry name" value="Dihydrofolate Reductase, subunit A"/>
    <property type="match status" value="1"/>
</dbReference>
<gene>
    <name evidence="2" type="ORF">H9870_00030</name>
</gene>
<dbReference type="GO" id="GO:0009231">
    <property type="term" value="P:riboflavin biosynthetic process"/>
    <property type="evidence" value="ECO:0007669"/>
    <property type="project" value="InterPro"/>
</dbReference>
<name>A0A9D1RLD0_9CORY</name>
<dbReference type="PANTHER" id="PTHR38011">
    <property type="entry name" value="DIHYDROFOLATE REDUCTASE FAMILY PROTEIN (AFU_ORTHOLOGUE AFUA_8G06820)"/>
    <property type="match status" value="1"/>
</dbReference>
<accession>A0A9D1RLD0</accession>
<feature type="domain" description="Bacterial bifunctional deaminase-reductase C-terminal" evidence="1">
    <location>
        <begin position="4"/>
        <end position="178"/>
    </location>
</feature>
<reference evidence="2" key="1">
    <citation type="journal article" date="2021" name="PeerJ">
        <title>Extensive microbial diversity within the chicken gut microbiome revealed by metagenomics and culture.</title>
        <authorList>
            <person name="Gilroy R."/>
            <person name="Ravi A."/>
            <person name="Getino M."/>
            <person name="Pursley I."/>
            <person name="Horton D.L."/>
            <person name="Alikhan N.F."/>
            <person name="Baker D."/>
            <person name="Gharbi K."/>
            <person name="Hall N."/>
            <person name="Watson M."/>
            <person name="Adriaenssens E.M."/>
            <person name="Foster-Nyarko E."/>
            <person name="Jarju S."/>
            <person name="Secka A."/>
            <person name="Antonio M."/>
            <person name="Oren A."/>
            <person name="Chaudhuri R.R."/>
            <person name="La Ragione R."/>
            <person name="Hildebrand F."/>
            <person name="Pallen M.J."/>
        </authorList>
    </citation>
    <scope>NUCLEOTIDE SEQUENCE</scope>
    <source>
        <strain evidence="2">CHK32-1732</strain>
    </source>
</reference>
<protein>
    <submittedName>
        <fullName evidence="2">Dihydrofolate reductase family protein</fullName>
    </submittedName>
</protein>
<dbReference type="InterPro" id="IPR002734">
    <property type="entry name" value="RibDG_C"/>
</dbReference>
<evidence type="ECO:0000313" key="2">
    <source>
        <dbReference type="EMBL" id="HIW90049.1"/>
    </source>
</evidence>
<comment type="caution">
    <text evidence="2">The sequence shown here is derived from an EMBL/GenBank/DDBJ whole genome shotgun (WGS) entry which is preliminary data.</text>
</comment>
<dbReference type="InterPro" id="IPR050765">
    <property type="entry name" value="Riboflavin_Biosynth_HTPR"/>
</dbReference>
<dbReference type="PANTHER" id="PTHR38011:SF11">
    <property type="entry name" value="2,5-DIAMINO-6-RIBOSYLAMINO-4(3H)-PYRIMIDINONE 5'-PHOSPHATE REDUCTASE"/>
    <property type="match status" value="1"/>
</dbReference>
<sequence length="185" mass="21185">MGRLIYSMICSADGYVADEEGRFDDWARPDEQVLETINQDMSDVGTYLYGRRMYEMMTVWETDPDLAADSPESEVFARDWQAKEKIVYSTTLPEVVTSRTRLERQVDAEEVRAVKEATDKDLTVDGPTLAAEMLRLSLVDEVHMVVCPVLIGGGLRMFPEVRIPLRLVHERRFDSGMVQLRYVVD</sequence>
<evidence type="ECO:0000313" key="3">
    <source>
        <dbReference type="Proteomes" id="UP000824190"/>
    </source>
</evidence>
<dbReference type="Pfam" id="PF01872">
    <property type="entry name" value="RibD_C"/>
    <property type="match status" value="1"/>
</dbReference>
<dbReference type="EMBL" id="DXGC01000001">
    <property type="protein sequence ID" value="HIW90049.1"/>
    <property type="molecule type" value="Genomic_DNA"/>
</dbReference>
<dbReference type="AlphaFoldDB" id="A0A9D1RLD0"/>
<dbReference type="SUPFAM" id="SSF53597">
    <property type="entry name" value="Dihydrofolate reductase-like"/>
    <property type="match status" value="1"/>
</dbReference>
<proteinExistence type="predicted"/>
<dbReference type="Proteomes" id="UP000824190">
    <property type="component" value="Unassembled WGS sequence"/>
</dbReference>
<organism evidence="2 3">
    <name type="scientific">Candidatus Corynebacterium avicola</name>
    <dbReference type="NCBI Taxonomy" id="2838527"/>
    <lineage>
        <taxon>Bacteria</taxon>
        <taxon>Bacillati</taxon>
        <taxon>Actinomycetota</taxon>
        <taxon>Actinomycetes</taxon>
        <taxon>Mycobacteriales</taxon>
        <taxon>Corynebacteriaceae</taxon>
        <taxon>Corynebacterium</taxon>
    </lineage>
</organism>
<dbReference type="InterPro" id="IPR024072">
    <property type="entry name" value="DHFR-like_dom_sf"/>
</dbReference>
<dbReference type="GO" id="GO:0008703">
    <property type="term" value="F:5-amino-6-(5-phosphoribosylamino)uracil reductase activity"/>
    <property type="evidence" value="ECO:0007669"/>
    <property type="project" value="InterPro"/>
</dbReference>
<reference evidence="2" key="2">
    <citation type="submission" date="2021-04" db="EMBL/GenBank/DDBJ databases">
        <authorList>
            <person name="Gilroy R."/>
        </authorList>
    </citation>
    <scope>NUCLEOTIDE SEQUENCE</scope>
    <source>
        <strain evidence="2">CHK32-1732</strain>
    </source>
</reference>
<evidence type="ECO:0000259" key="1">
    <source>
        <dbReference type="Pfam" id="PF01872"/>
    </source>
</evidence>